<feature type="region of interest" description="Disordered" evidence="1">
    <location>
        <begin position="1"/>
        <end position="22"/>
    </location>
</feature>
<evidence type="ECO:0000313" key="3">
    <source>
        <dbReference type="Proteomes" id="UP000190037"/>
    </source>
</evidence>
<sequence length="66" mass="7195">MIVTEQSDQPCVTASGDPHRPIRVSLSDGRSFDVTADELVALQHEIRAHLLYRVASSRGRFSNSGG</sequence>
<dbReference type="AlphaFoldDB" id="A0A1T3P1L3"/>
<protein>
    <submittedName>
        <fullName evidence="2">Uncharacterized protein</fullName>
    </submittedName>
</protein>
<accession>A0A1T3P1L3</accession>
<dbReference type="STRING" id="159449.B4N89_20450"/>
<organism evidence="2 3">
    <name type="scientific">Embleya scabrispora</name>
    <dbReference type="NCBI Taxonomy" id="159449"/>
    <lineage>
        <taxon>Bacteria</taxon>
        <taxon>Bacillati</taxon>
        <taxon>Actinomycetota</taxon>
        <taxon>Actinomycetes</taxon>
        <taxon>Kitasatosporales</taxon>
        <taxon>Streptomycetaceae</taxon>
        <taxon>Embleya</taxon>
    </lineage>
</organism>
<name>A0A1T3P1L3_9ACTN</name>
<evidence type="ECO:0000256" key="1">
    <source>
        <dbReference type="SAM" id="MobiDB-lite"/>
    </source>
</evidence>
<feature type="compositionally biased region" description="Polar residues" evidence="1">
    <location>
        <begin position="1"/>
        <end position="12"/>
    </location>
</feature>
<dbReference type="EMBL" id="MWQN01000001">
    <property type="protein sequence ID" value="OPC82987.1"/>
    <property type="molecule type" value="Genomic_DNA"/>
</dbReference>
<keyword evidence="3" id="KW-1185">Reference proteome</keyword>
<reference evidence="2 3" key="1">
    <citation type="submission" date="2017-03" db="EMBL/GenBank/DDBJ databases">
        <title>Draft genome sequence of Streptomyces scabrisporus NF3, endophyte isolated from Amphipterygium adstringens.</title>
        <authorList>
            <person name="Vazquez M."/>
            <person name="Ceapa C.D."/>
            <person name="Rodriguez Luna D."/>
            <person name="Sanchez Esquivel S."/>
        </authorList>
    </citation>
    <scope>NUCLEOTIDE SEQUENCE [LARGE SCALE GENOMIC DNA]</scope>
    <source>
        <strain evidence="2 3">NF3</strain>
    </source>
</reference>
<comment type="caution">
    <text evidence="2">The sequence shown here is derived from an EMBL/GenBank/DDBJ whole genome shotgun (WGS) entry which is preliminary data.</text>
</comment>
<proteinExistence type="predicted"/>
<evidence type="ECO:0000313" key="2">
    <source>
        <dbReference type="EMBL" id="OPC82987.1"/>
    </source>
</evidence>
<dbReference type="Proteomes" id="UP000190037">
    <property type="component" value="Unassembled WGS sequence"/>
</dbReference>
<gene>
    <name evidence="2" type="ORF">B4N89_20450</name>
</gene>